<evidence type="ECO:0000259" key="3">
    <source>
        <dbReference type="Pfam" id="PF04183"/>
    </source>
</evidence>
<dbReference type="RefSeq" id="WP_377812200.1">
    <property type="nucleotide sequence ID" value="NZ_JBHRSJ010000001.1"/>
</dbReference>
<evidence type="ECO:0000313" key="5">
    <source>
        <dbReference type="EMBL" id="MFC2970628.1"/>
    </source>
</evidence>
<dbReference type="InterPro" id="IPR022770">
    <property type="entry name" value="IucA/IucC-like_C"/>
</dbReference>
<sequence>MTPVARSPQQRRLDGEAQRHAIDCLLNCYLREYALPRGEACLDCQAQDLPMTLRHAEGRCVDIRLADGSRLALLADRTSALGRCRFVSAPYFKGLGQGWRPLDATELARLLLAPLNGPERHGELLEQIDNSLRVTRTFLHHARAANQEPAGSREPTDSHEPMDSLLLSEQGQVWGHALHPTPKSRDGVSEADLLACSPEVGAQFPLHWFRVDPTLVRHQGDDPRGLLARIAGADDLYPCHPWEVSRVLADPLVRRVRDLGLLEYLGPQGLALYPTSSVRTLYHPELSHFLKFSIHVRLTNCVRKNAWYELDSAVALTRLLDPLMRELDERQPGFALMPEPAASTLDLSAHGSAEEAREVTECFGILYRQNLDAASRARHRPRVAMALFTWNLDGGSACQPLIAQCAARLGVAPAEAARRWLRAYAELLLGGSLHCLFRHGVVLEPHLQNTLLGFDAQGLPCRVWIRDLEGTKLVPEHWPAERLAHLDERTRTSLHYDADKAWKRVAYCTLVNNLGEAVFHLAGGDAALEQCLWREIAELLEAQRAPLGDPPALRELCAGAPLPSKENFMTRLLRKADREAGYTALPNPLTAACRGDCR</sequence>
<protein>
    <submittedName>
        <fullName evidence="5">IucA/IucC family protein</fullName>
    </submittedName>
</protein>
<feature type="domain" description="Aerobactin siderophore biosynthesis IucA/IucC-like C-terminal" evidence="4">
    <location>
        <begin position="419"/>
        <end position="579"/>
    </location>
</feature>
<evidence type="ECO:0000256" key="2">
    <source>
        <dbReference type="SAM" id="MobiDB-lite"/>
    </source>
</evidence>
<dbReference type="Proteomes" id="UP001595457">
    <property type="component" value="Unassembled WGS sequence"/>
</dbReference>
<dbReference type="InterPro" id="IPR043033">
    <property type="entry name" value="PvsD/AcsD-like_thumb_beta"/>
</dbReference>
<evidence type="ECO:0000259" key="4">
    <source>
        <dbReference type="Pfam" id="PF06276"/>
    </source>
</evidence>
<feature type="region of interest" description="Disordered" evidence="2">
    <location>
        <begin position="143"/>
        <end position="162"/>
    </location>
</feature>
<name>A0ABV7AMD9_9GAMM</name>
<dbReference type="InterPro" id="IPR007310">
    <property type="entry name" value="Aerobactin_biosyn_IucA/IucC_N"/>
</dbReference>
<dbReference type="InterPro" id="IPR037455">
    <property type="entry name" value="LucA/IucC-like"/>
</dbReference>
<dbReference type="Pfam" id="PF04183">
    <property type="entry name" value="IucA_IucC"/>
    <property type="match status" value="1"/>
</dbReference>
<dbReference type="Gene3D" id="2.30.30.1240">
    <property type="entry name" value="AscD, thumb domain, four stranded beta-sheet"/>
    <property type="match status" value="1"/>
</dbReference>
<reference evidence="6" key="1">
    <citation type="journal article" date="2019" name="Int. J. Syst. Evol. Microbiol.">
        <title>The Global Catalogue of Microorganisms (GCM) 10K type strain sequencing project: providing services to taxonomists for standard genome sequencing and annotation.</title>
        <authorList>
            <consortium name="The Broad Institute Genomics Platform"/>
            <consortium name="The Broad Institute Genome Sequencing Center for Infectious Disease"/>
            <person name="Wu L."/>
            <person name="Ma J."/>
        </authorList>
    </citation>
    <scope>NUCLEOTIDE SEQUENCE [LARGE SCALE GENOMIC DNA]</scope>
    <source>
        <strain evidence="6">KCTC 62195</strain>
    </source>
</reference>
<dbReference type="Gene3D" id="1.10.510.40">
    <property type="match status" value="1"/>
</dbReference>
<evidence type="ECO:0000256" key="1">
    <source>
        <dbReference type="ARBA" id="ARBA00007832"/>
    </source>
</evidence>
<keyword evidence="6" id="KW-1185">Reference proteome</keyword>
<gene>
    <name evidence="5" type="ORF">ACFOJE_00170</name>
</gene>
<dbReference type="InterPro" id="IPR043032">
    <property type="entry name" value="PvsD/AcsD-like_thumb_helix"/>
</dbReference>
<dbReference type="Pfam" id="PF06276">
    <property type="entry name" value="FhuF"/>
    <property type="match status" value="1"/>
</dbReference>
<dbReference type="EMBL" id="JBHRSJ010000001">
    <property type="protein sequence ID" value="MFC2970628.1"/>
    <property type="molecule type" value="Genomic_DNA"/>
</dbReference>
<feature type="domain" description="Aerobactin siderophore biosynthesis IucA/IucC N-terminal" evidence="3">
    <location>
        <begin position="167"/>
        <end position="388"/>
    </location>
</feature>
<dbReference type="PANTHER" id="PTHR34384:SF5">
    <property type="entry name" value="L-2,3-DIAMINOPROPANOATE--CITRATE LIGASE"/>
    <property type="match status" value="1"/>
</dbReference>
<accession>A0ABV7AMD9</accession>
<comment type="similarity">
    <text evidence="1">Belongs to the IucA/IucC family.</text>
</comment>
<comment type="caution">
    <text evidence="5">The sequence shown here is derived from an EMBL/GenBank/DDBJ whole genome shotgun (WGS) entry which is preliminary data.</text>
</comment>
<organism evidence="5 6">
    <name type="scientific">Azotobacter bryophylli</name>
    <dbReference type="NCBI Taxonomy" id="1986537"/>
    <lineage>
        <taxon>Bacteria</taxon>
        <taxon>Pseudomonadati</taxon>
        <taxon>Pseudomonadota</taxon>
        <taxon>Gammaproteobacteria</taxon>
        <taxon>Pseudomonadales</taxon>
        <taxon>Pseudomonadaceae</taxon>
        <taxon>Azotobacter</taxon>
    </lineage>
</organism>
<dbReference type="PANTHER" id="PTHR34384">
    <property type="entry name" value="L-2,3-DIAMINOPROPANOATE--CITRATE LIGASE"/>
    <property type="match status" value="1"/>
</dbReference>
<dbReference type="Gene3D" id="1.10.150.640">
    <property type="entry name" value="AcsD, thumb domain, helical bundle"/>
    <property type="match status" value="1"/>
</dbReference>
<proteinExistence type="inferred from homology"/>
<evidence type="ECO:0000313" key="6">
    <source>
        <dbReference type="Proteomes" id="UP001595457"/>
    </source>
</evidence>